<keyword evidence="2" id="KW-1185">Reference proteome</keyword>
<organism evidence="1 2">
    <name type="scientific">Leucogyrophana mollusca</name>
    <dbReference type="NCBI Taxonomy" id="85980"/>
    <lineage>
        <taxon>Eukaryota</taxon>
        <taxon>Fungi</taxon>
        <taxon>Dikarya</taxon>
        <taxon>Basidiomycota</taxon>
        <taxon>Agaricomycotina</taxon>
        <taxon>Agaricomycetes</taxon>
        <taxon>Agaricomycetidae</taxon>
        <taxon>Boletales</taxon>
        <taxon>Boletales incertae sedis</taxon>
        <taxon>Leucogyrophana</taxon>
    </lineage>
</organism>
<evidence type="ECO:0000313" key="2">
    <source>
        <dbReference type="Proteomes" id="UP000790709"/>
    </source>
</evidence>
<protein>
    <submittedName>
        <fullName evidence="1">Uncharacterized protein</fullName>
    </submittedName>
</protein>
<evidence type="ECO:0000313" key="1">
    <source>
        <dbReference type="EMBL" id="KAH7926938.1"/>
    </source>
</evidence>
<sequence length="248" mass="27801">MYPGFEPSTDMMDYSYDSQEQNQLDDDSEYNPRNCTQSPSKGKKAIAAGGYPLGDHRVFNRGHRAACRLLRAQGWSAKELKDSSPIAVGSMATITRALENDYKVPDNVASDDEHADYLQTYIDNNTTPGVSTVVSGAIQKAPARKRVQPSLATPPSFVRKPEKQDTIQIRAFLRNLDEPGMEGLLPALQAGGIREDKTFLAILKWSDEDITEFFRQFERSNRLTTFQWFCVKKGLTGLRSGMQKKRGQ</sequence>
<dbReference type="Proteomes" id="UP000790709">
    <property type="component" value="Unassembled WGS sequence"/>
</dbReference>
<accession>A0ACB8BPY7</accession>
<proteinExistence type="predicted"/>
<gene>
    <name evidence="1" type="ORF">BV22DRAFT_313038</name>
</gene>
<reference evidence="1" key="1">
    <citation type="journal article" date="2021" name="New Phytol.">
        <title>Evolutionary innovations through gain and loss of genes in the ectomycorrhizal Boletales.</title>
        <authorList>
            <person name="Wu G."/>
            <person name="Miyauchi S."/>
            <person name="Morin E."/>
            <person name="Kuo A."/>
            <person name="Drula E."/>
            <person name="Varga T."/>
            <person name="Kohler A."/>
            <person name="Feng B."/>
            <person name="Cao Y."/>
            <person name="Lipzen A."/>
            <person name="Daum C."/>
            <person name="Hundley H."/>
            <person name="Pangilinan J."/>
            <person name="Johnson J."/>
            <person name="Barry K."/>
            <person name="LaButti K."/>
            <person name="Ng V."/>
            <person name="Ahrendt S."/>
            <person name="Min B."/>
            <person name="Choi I.G."/>
            <person name="Park H."/>
            <person name="Plett J.M."/>
            <person name="Magnuson J."/>
            <person name="Spatafora J.W."/>
            <person name="Nagy L.G."/>
            <person name="Henrissat B."/>
            <person name="Grigoriev I.V."/>
            <person name="Yang Z.L."/>
            <person name="Xu J."/>
            <person name="Martin F.M."/>
        </authorList>
    </citation>
    <scope>NUCLEOTIDE SEQUENCE</scope>
    <source>
        <strain evidence="1">KUC20120723A-06</strain>
    </source>
</reference>
<name>A0ACB8BPY7_9AGAM</name>
<comment type="caution">
    <text evidence="1">The sequence shown here is derived from an EMBL/GenBank/DDBJ whole genome shotgun (WGS) entry which is preliminary data.</text>
</comment>
<dbReference type="EMBL" id="MU266374">
    <property type="protein sequence ID" value="KAH7926938.1"/>
    <property type="molecule type" value="Genomic_DNA"/>
</dbReference>